<keyword evidence="10" id="KW-0594">Phospholipid biosynthesis</keyword>
<evidence type="ECO:0000256" key="10">
    <source>
        <dbReference type="ARBA" id="ARBA00023209"/>
    </source>
</evidence>
<keyword evidence="8" id="KW-0443">Lipid metabolism</keyword>
<reference evidence="15" key="2">
    <citation type="submission" date="2021-04" db="EMBL/GenBank/DDBJ databases">
        <authorList>
            <person name="Gilroy R."/>
        </authorList>
    </citation>
    <scope>NUCLEOTIDE SEQUENCE</scope>
    <source>
        <strain evidence="15">B5-657</strain>
    </source>
</reference>
<dbReference type="InterPro" id="IPR022924">
    <property type="entry name" value="Cardiolipin_synthase"/>
</dbReference>
<evidence type="ECO:0000313" key="16">
    <source>
        <dbReference type="Proteomes" id="UP000824229"/>
    </source>
</evidence>
<dbReference type="Proteomes" id="UP000824229">
    <property type="component" value="Unassembled WGS sequence"/>
</dbReference>
<keyword evidence="11" id="KW-1208">Phospholipid metabolism</keyword>
<sequence>MKKILNLVFSRIAIVGILILLQIGIIISVIWKLSNYFIYFYIICVLISTVVVIHLVSKNENPSYKLAWAIPIMLFPLFGGFFYIIAGNNRLGKKFTRRLEEVYRRTVPFLKQDESIMEELEQQDKNIANQAKYINHFSCYPIYKNTKTKYFSPGESFFESLVEELEKAEHFIFMEYFIIDQGMMWDTVLEILERKAKQGVDVRVLYDDIGCLKTLPYKYEEKLRKKGIKCLVFNPLAPVVSIILNNRDHRKITVVDGHVGFMGGINLADEYINAVERFGHWKDAAIMLKGEAVWNLTMMFLQTWDFTSNEYEDYNLYKPNVYHPEPFESDGYVQPYADSPLDHETVGENVYLNLLHKAKDYVYICTPYLIVDNEMVTALSLAAKSGVDVRIMTPHIEDKWYVHILTRAYYEQLIKVGIKIYEYTPGFIHSKTFVSDDEVGVVGSINMDYRSLYLHFECGTWLYKTETIRDIKEDFLNMVEIATPITLEDCRRVKLVTRLMRSIIRLFAPLM</sequence>
<feature type="transmembrane region" description="Helical" evidence="13">
    <location>
        <begin position="37"/>
        <end position="56"/>
    </location>
</feature>
<dbReference type="InterPro" id="IPR001736">
    <property type="entry name" value="PLipase_D/transphosphatidylase"/>
</dbReference>
<dbReference type="GO" id="GO:0005886">
    <property type="term" value="C:plasma membrane"/>
    <property type="evidence" value="ECO:0007669"/>
    <property type="project" value="UniProtKB-SubCell"/>
</dbReference>
<reference evidence="15" key="1">
    <citation type="journal article" date="2021" name="PeerJ">
        <title>Extensive microbial diversity within the chicken gut microbiome revealed by metagenomics and culture.</title>
        <authorList>
            <person name="Gilroy R."/>
            <person name="Ravi A."/>
            <person name="Getino M."/>
            <person name="Pursley I."/>
            <person name="Horton D.L."/>
            <person name="Alikhan N.F."/>
            <person name="Baker D."/>
            <person name="Gharbi K."/>
            <person name="Hall N."/>
            <person name="Watson M."/>
            <person name="Adriaenssens E.M."/>
            <person name="Foster-Nyarko E."/>
            <person name="Jarju S."/>
            <person name="Secka A."/>
            <person name="Antonio M."/>
            <person name="Oren A."/>
            <person name="Chaudhuri R.R."/>
            <person name="La Ragione R."/>
            <person name="Hildebrand F."/>
            <person name="Pallen M.J."/>
        </authorList>
    </citation>
    <scope>NUCLEOTIDE SEQUENCE</scope>
    <source>
        <strain evidence="15">B5-657</strain>
    </source>
</reference>
<feature type="transmembrane region" description="Helical" evidence="13">
    <location>
        <begin position="68"/>
        <end position="86"/>
    </location>
</feature>
<dbReference type="PANTHER" id="PTHR21248:SF22">
    <property type="entry name" value="PHOSPHOLIPASE D"/>
    <property type="match status" value="1"/>
</dbReference>
<feature type="domain" description="PLD phosphodiesterase" evidence="14">
    <location>
        <begin position="244"/>
        <end position="271"/>
    </location>
</feature>
<dbReference type="AlphaFoldDB" id="A0A9E2KCB5"/>
<dbReference type="Gene3D" id="3.30.870.10">
    <property type="entry name" value="Endonuclease Chain A"/>
    <property type="match status" value="2"/>
</dbReference>
<dbReference type="Pfam" id="PF13396">
    <property type="entry name" value="PLDc_N"/>
    <property type="match status" value="1"/>
</dbReference>
<evidence type="ECO:0000313" key="15">
    <source>
        <dbReference type="EMBL" id="MBU3804879.1"/>
    </source>
</evidence>
<evidence type="ECO:0000256" key="12">
    <source>
        <dbReference type="NCBIfam" id="TIGR04265"/>
    </source>
</evidence>
<keyword evidence="9 13" id="KW-0472">Membrane</keyword>
<evidence type="ECO:0000259" key="14">
    <source>
        <dbReference type="PROSITE" id="PS50035"/>
    </source>
</evidence>
<evidence type="ECO:0000256" key="2">
    <source>
        <dbReference type="ARBA" id="ARBA00022475"/>
    </source>
</evidence>
<proteinExistence type="predicted"/>
<keyword evidence="7 13" id="KW-1133">Transmembrane helix</keyword>
<dbReference type="EC" id="2.7.8.-" evidence="12"/>
<keyword evidence="4" id="KW-0808">Transferase</keyword>
<feature type="transmembrane region" description="Helical" evidence="13">
    <location>
        <begin position="12"/>
        <end position="31"/>
    </location>
</feature>
<evidence type="ECO:0000256" key="9">
    <source>
        <dbReference type="ARBA" id="ARBA00023136"/>
    </source>
</evidence>
<evidence type="ECO:0000256" key="4">
    <source>
        <dbReference type="ARBA" id="ARBA00022679"/>
    </source>
</evidence>
<keyword evidence="2" id="KW-1003">Cell membrane</keyword>
<dbReference type="SMART" id="SM00155">
    <property type="entry name" value="PLDc"/>
    <property type="match status" value="2"/>
</dbReference>
<accession>A0A9E2KCB5</accession>
<dbReference type="CDD" id="cd09154">
    <property type="entry name" value="PLDc_SMU_988_like_1"/>
    <property type="match status" value="1"/>
</dbReference>
<evidence type="ECO:0000256" key="6">
    <source>
        <dbReference type="ARBA" id="ARBA00022737"/>
    </source>
</evidence>
<dbReference type="NCBIfam" id="TIGR04265">
    <property type="entry name" value="bac_cardiolipin"/>
    <property type="match status" value="1"/>
</dbReference>
<gene>
    <name evidence="15" type="primary">cls</name>
    <name evidence="15" type="ORF">H9872_09020</name>
</gene>
<evidence type="ECO:0000256" key="13">
    <source>
        <dbReference type="SAM" id="Phobius"/>
    </source>
</evidence>
<evidence type="ECO:0000256" key="8">
    <source>
        <dbReference type="ARBA" id="ARBA00023098"/>
    </source>
</evidence>
<dbReference type="CDD" id="cd09160">
    <property type="entry name" value="PLDc_SMU_988_like_2"/>
    <property type="match status" value="1"/>
</dbReference>
<keyword evidence="3" id="KW-0444">Lipid biosynthesis</keyword>
<comment type="subcellular location">
    <subcellularLocation>
        <location evidence="1">Cell membrane</location>
        <topology evidence="1">Multi-pass membrane protein</topology>
    </subcellularLocation>
</comment>
<evidence type="ECO:0000256" key="11">
    <source>
        <dbReference type="ARBA" id="ARBA00023264"/>
    </source>
</evidence>
<dbReference type="InterPro" id="IPR027379">
    <property type="entry name" value="CLS_N"/>
</dbReference>
<evidence type="ECO:0000256" key="1">
    <source>
        <dbReference type="ARBA" id="ARBA00004651"/>
    </source>
</evidence>
<organism evidence="15 16">
    <name type="scientific">Candidatus Cellulosilyticum pullistercoris</name>
    <dbReference type="NCBI Taxonomy" id="2838521"/>
    <lineage>
        <taxon>Bacteria</taxon>
        <taxon>Bacillati</taxon>
        <taxon>Bacillota</taxon>
        <taxon>Clostridia</taxon>
        <taxon>Lachnospirales</taxon>
        <taxon>Cellulosilyticaceae</taxon>
        <taxon>Cellulosilyticum</taxon>
    </lineage>
</organism>
<dbReference type="Pfam" id="PF13091">
    <property type="entry name" value="PLDc_2"/>
    <property type="match status" value="2"/>
</dbReference>
<name>A0A9E2KCB5_9FIRM</name>
<comment type="caution">
    <text evidence="15">The sequence shown here is derived from an EMBL/GenBank/DDBJ whole genome shotgun (WGS) entry which is preliminary data.</text>
</comment>
<dbReference type="PROSITE" id="PS50035">
    <property type="entry name" value="PLD"/>
    <property type="match status" value="2"/>
</dbReference>
<feature type="domain" description="PLD phosphodiesterase" evidence="14">
    <location>
        <begin position="424"/>
        <end position="451"/>
    </location>
</feature>
<protein>
    <recommendedName>
        <fullName evidence="12">Cardiolipin synthase</fullName>
        <ecNumber evidence="12">2.7.8.-</ecNumber>
    </recommendedName>
</protein>
<keyword evidence="6" id="KW-0677">Repeat</keyword>
<evidence type="ECO:0000256" key="3">
    <source>
        <dbReference type="ARBA" id="ARBA00022516"/>
    </source>
</evidence>
<keyword evidence="5 13" id="KW-0812">Transmembrane</keyword>
<dbReference type="GO" id="GO:0032049">
    <property type="term" value="P:cardiolipin biosynthetic process"/>
    <property type="evidence" value="ECO:0007669"/>
    <property type="project" value="UniProtKB-UniRule"/>
</dbReference>
<evidence type="ECO:0000256" key="5">
    <source>
        <dbReference type="ARBA" id="ARBA00022692"/>
    </source>
</evidence>
<evidence type="ECO:0000256" key="7">
    <source>
        <dbReference type="ARBA" id="ARBA00022989"/>
    </source>
</evidence>
<dbReference type="InterPro" id="IPR025202">
    <property type="entry name" value="PLD-like_dom"/>
</dbReference>
<dbReference type="EMBL" id="JAHLFQ010000209">
    <property type="protein sequence ID" value="MBU3804879.1"/>
    <property type="molecule type" value="Genomic_DNA"/>
</dbReference>
<dbReference type="SUPFAM" id="SSF56024">
    <property type="entry name" value="Phospholipase D/nuclease"/>
    <property type="match status" value="2"/>
</dbReference>
<dbReference type="PANTHER" id="PTHR21248">
    <property type="entry name" value="CARDIOLIPIN SYNTHASE"/>
    <property type="match status" value="1"/>
</dbReference>
<dbReference type="GO" id="GO:0008808">
    <property type="term" value="F:cardiolipin synthase activity"/>
    <property type="evidence" value="ECO:0007669"/>
    <property type="project" value="UniProtKB-UniRule"/>
</dbReference>